<sequence length="247" mass="27391">MHNITIKLGVLSSYCWIDPGYKESCNLPSLTDHADFDPITLKQIPPIKRRRLSGLSKLAMHTSLNCIEQAVSSSEECLSVFASQHGELNRTVSIVDSMFQEHEVSPKDFSLSVHNASLGLFSIFTKNKQAGTSIAAGPDTFGYALLESYNLLQRFPEKQVLLTCFDLEVSHPLSELQKKLYPSYSLSLLLTSPNAAPSSIGLSFEPQSNLQVPELPMALAFYDFLLKETPSIAITTDDTSWKFIKNV</sequence>
<dbReference type="InterPro" id="IPR014030">
    <property type="entry name" value="Ketoacyl_synth_N"/>
</dbReference>
<proteinExistence type="predicted"/>
<reference evidence="2 3" key="1">
    <citation type="submission" date="2017-12" db="EMBL/GenBank/DDBJ databases">
        <title>Kangiella profundi FT102 completed genome.</title>
        <authorList>
            <person name="Xu J."/>
            <person name="Wang J."/>
            <person name="Lu Y."/>
        </authorList>
    </citation>
    <scope>NUCLEOTIDE SEQUENCE [LARGE SCALE GENOMIC DNA]</scope>
    <source>
        <strain evidence="2 3">FT102</strain>
    </source>
</reference>
<feature type="domain" description="Beta-ketoacyl synthase-like N-terminal" evidence="1">
    <location>
        <begin position="34"/>
        <end position="242"/>
    </location>
</feature>
<dbReference type="RefSeq" id="WP_106647789.1">
    <property type="nucleotide sequence ID" value="NZ_BMGO01000001.1"/>
</dbReference>
<dbReference type="KEGG" id="kpd:CW740_12080"/>
<protein>
    <recommendedName>
        <fullName evidence="1">Beta-ketoacyl synthase-like N-terminal domain-containing protein</fullName>
    </recommendedName>
</protein>
<evidence type="ECO:0000313" key="3">
    <source>
        <dbReference type="Proteomes" id="UP000232693"/>
    </source>
</evidence>
<name>A0A2K9AB55_9GAMM</name>
<dbReference type="Pfam" id="PF13723">
    <property type="entry name" value="Ketoacyl-synt_2"/>
    <property type="match status" value="1"/>
</dbReference>
<organism evidence="2 3">
    <name type="scientific">Kangiella profundi</name>
    <dbReference type="NCBI Taxonomy" id="1561924"/>
    <lineage>
        <taxon>Bacteria</taxon>
        <taxon>Pseudomonadati</taxon>
        <taxon>Pseudomonadota</taxon>
        <taxon>Gammaproteobacteria</taxon>
        <taxon>Kangiellales</taxon>
        <taxon>Kangiellaceae</taxon>
        <taxon>Kangiella</taxon>
    </lineage>
</organism>
<dbReference type="EMBL" id="CP025120">
    <property type="protein sequence ID" value="AUD79950.1"/>
    <property type="molecule type" value="Genomic_DNA"/>
</dbReference>
<dbReference type="OrthoDB" id="9798676at2"/>
<accession>A0A2K9AB55</accession>
<evidence type="ECO:0000313" key="2">
    <source>
        <dbReference type="EMBL" id="AUD79950.1"/>
    </source>
</evidence>
<dbReference type="AlphaFoldDB" id="A0A2K9AB55"/>
<evidence type="ECO:0000259" key="1">
    <source>
        <dbReference type="Pfam" id="PF13723"/>
    </source>
</evidence>
<gene>
    <name evidence="2" type="ORF">CW740_12080</name>
</gene>
<dbReference type="Proteomes" id="UP000232693">
    <property type="component" value="Chromosome"/>
</dbReference>
<keyword evidence="3" id="KW-1185">Reference proteome</keyword>